<keyword evidence="7 11" id="KW-0456">Lyase</keyword>
<name>A0A840NGJ9_9PSEU</name>
<dbReference type="GO" id="GO:0003684">
    <property type="term" value="F:damaged DNA binding"/>
    <property type="evidence" value="ECO:0007669"/>
    <property type="project" value="InterPro"/>
</dbReference>
<evidence type="ECO:0000256" key="6">
    <source>
        <dbReference type="ARBA" id="ARBA00023204"/>
    </source>
</evidence>
<dbReference type="InterPro" id="IPR010979">
    <property type="entry name" value="Ribosomal_uS13-like_H2TH"/>
</dbReference>
<dbReference type="SMART" id="SM01232">
    <property type="entry name" value="H2TH"/>
    <property type="match status" value="1"/>
</dbReference>
<dbReference type="CDD" id="cd08773">
    <property type="entry name" value="FpgNei_N"/>
    <property type="match status" value="1"/>
</dbReference>
<reference evidence="11 12" key="1">
    <citation type="submission" date="2020-08" db="EMBL/GenBank/DDBJ databases">
        <title>Sequencing the genomes of 1000 actinobacteria strains.</title>
        <authorList>
            <person name="Klenk H.-P."/>
        </authorList>
    </citation>
    <scope>NUCLEOTIDE SEQUENCE [LARGE SCALE GENOMIC DNA]</scope>
    <source>
        <strain evidence="11 12">DSM 45582</strain>
    </source>
</reference>
<dbReference type="Proteomes" id="UP000580474">
    <property type="component" value="Unassembled WGS sequence"/>
</dbReference>
<dbReference type="AlphaFoldDB" id="A0A840NGJ9"/>
<evidence type="ECO:0000256" key="7">
    <source>
        <dbReference type="ARBA" id="ARBA00023239"/>
    </source>
</evidence>
<evidence type="ECO:0000256" key="2">
    <source>
        <dbReference type="ARBA" id="ARBA00009409"/>
    </source>
</evidence>
<dbReference type="SMART" id="SM00898">
    <property type="entry name" value="Fapy_DNA_glyco"/>
    <property type="match status" value="1"/>
</dbReference>
<dbReference type="Pfam" id="PF06831">
    <property type="entry name" value="H2TH"/>
    <property type="match status" value="1"/>
</dbReference>
<dbReference type="SUPFAM" id="SSF81624">
    <property type="entry name" value="N-terminal domain of MutM-like DNA repair proteins"/>
    <property type="match status" value="1"/>
</dbReference>
<dbReference type="GO" id="GO:0008270">
    <property type="term" value="F:zinc ion binding"/>
    <property type="evidence" value="ECO:0007669"/>
    <property type="project" value="InterPro"/>
</dbReference>
<dbReference type="InterPro" id="IPR012319">
    <property type="entry name" value="FPG_cat"/>
</dbReference>
<dbReference type="PROSITE" id="PS51068">
    <property type="entry name" value="FPG_CAT"/>
    <property type="match status" value="1"/>
</dbReference>
<dbReference type="InterPro" id="IPR035937">
    <property type="entry name" value="FPG_N"/>
</dbReference>
<evidence type="ECO:0000313" key="11">
    <source>
        <dbReference type="EMBL" id="MBB5068322.1"/>
    </source>
</evidence>
<comment type="similarity">
    <text evidence="2">Belongs to the FPG family.</text>
</comment>
<evidence type="ECO:0000256" key="1">
    <source>
        <dbReference type="ARBA" id="ARBA00001668"/>
    </source>
</evidence>
<evidence type="ECO:0000256" key="5">
    <source>
        <dbReference type="ARBA" id="ARBA00023125"/>
    </source>
</evidence>
<keyword evidence="12" id="KW-1185">Reference proteome</keyword>
<dbReference type="SUPFAM" id="SSF57716">
    <property type="entry name" value="Glucocorticoid receptor-like (DNA-binding domain)"/>
    <property type="match status" value="1"/>
</dbReference>
<dbReference type="EC" id="4.2.99.18" evidence="11"/>
<evidence type="ECO:0000259" key="10">
    <source>
        <dbReference type="PROSITE" id="PS51068"/>
    </source>
</evidence>
<dbReference type="Pfam" id="PF01149">
    <property type="entry name" value="Fapy_DNA_glyco"/>
    <property type="match status" value="1"/>
</dbReference>
<comment type="caution">
    <text evidence="11">The sequence shown here is derived from an EMBL/GenBank/DDBJ whole genome shotgun (WGS) entry which is preliminary data.</text>
</comment>
<proteinExistence type="inferred from homology"/>
<keyword evidence="4 11" id="KW-0378">Hydrolase</keyword>
<dbReference type="PANTHER" id="PTHR22993">
    <property type="entry name" value="FORMAMIDOPYRIMIDINE-DNA GLYCOSYLASE"/>
    <property type="match status" value="1"/>
</dbReference>
<evidence type="ECO:0000256" key="4">
    <source>
        <dbReference type="ARBA" id="ARBA00022801"/>
    </source>
</evidence>
<dbReference type="EC" id="3.2.2.23" evidence="11"/>
<keyword evidence="8" id="KW-0511">Multifunctional enzyme</keyword>
<keyword evidence="3" id="KW-0227">DNA damage</keyword>
<feature type="domain" description="Formamidopyrimidine-DNA glycosylase catalytic" evidence="10">
    <location>
        <begin position="2"/>
        <end position="114"/>
    </location>
</feature>
<evidence type="ECO:0000256" key="8">
    <source>
        <dbReference type="ARBA" id="ARBA00023268"/>
    </source>
</evidence>
<accession>A0A840NGJ9</accession>
<evidence type="ECO:0000313" key="12">
    <source>
        <dbReference type="Proteomes" id="UP000580474"/>
    </source>
</evidence>
<keyword evidence="9 11" id="KW-0326">Glycosidase</keyword>
<dbReference type="GO" id="GO:0034039">
    <property type="term" value="F:8-oxo-7,8-dihydroguanine DNA N-glycosylase activity"/>
    <property type="evidence" value="ECO:0007669"/>
    <property type="project" value="TreeGrafter"/>
</dbReference>
<dbReference type="Gene3D" id="1.10.8.50">
    <property type="match status" value="1"/>
</dbReference>
<dbReference type="RefSeq" id="WP_184478027.1">
    <property type="nucleotide sequence ID" value="NZ_JACHIV010000001.1"/>
</dbReference>
<organism evidence="11 12">
    <name type="scientific">Saccharopolyspora gloriosae</name>
    <dbReference type="NCBI Taxonomy" id="455344"/>
    <lineage>
        <taxon>Bacteria</taxon>
        <taxon>Bacillati</taxon>
        <taxon>Actinomycetota</taxon>
        <taxon>Actinomycetes</taxon>
        <taxon>Pseudonocardiales</taxon>
        <taxon>Pseudonocardiaceae</taxon>
        <taxon>Saccharopolyspora</taxon>
    </lineage>
</organism>
<dbReference type="EMBL" id="JACHIV010000001">
    <property type="protein sequence ID" value="MBB5068322.1"/>
    <property type="molecule type" value="Genomic_DNA"/>
</dbReference>
<keyword evidence="6" id="KW-0234">DNA repair</keyword>
<sequence>MPELPDVEGFRRVAERATGRTVYEVEVRDAQVLRGVSESEFRAAMRGTRLGTPWRHGKWLALPTGERFPQLLLHFGMTGRLLWCDPGDELHAHDRVLLRCDGGDLRYRDMRKLTGLHLARERADVDALLGDLGPDALAASAADYRRRITRTRRGVKSALMDQAVLAGLGNLTVDEVLWQSHIHPARGTRELSSDDLSRLSRRAHAVLRQSAKVAHVPDRPSWLTGHRDEPDPHCPRCTTALTRSTTAGRTTYHCPHCQPL</sequence>
<dbReference type="Gene3D" id="3.20.190.10">
    <property type="entry name" value="MutM-like, N-terminal"/>
    <property type="match status" value="1"/>
</dbReference>
<dbReference type="SUPFAM" id="SSF46946">
    <property type="entry name" value="S13-like H2TH domain"/>
    <property type="match status" value="1"/>
</dbReference>
<dbReference type="InterPro" id="IPR015886">
    <property type="entry name" value="H2TH_FPG"/>
</dbReference>
<dbReference type="PANTHER" id="PTHR22993:SF9">
    <property type="entry name" value="FORMAMIDOPYRIMIDINE-DNA GLYCOSYLASE"/>
    <property type="match status" value="1"/>
</dbReference>
<gene>
    <name evidence="11" type="ORF">BJ969_001410</name>
</gene>
<comment type="catalytic activity">
    <reaction evidence="1">
        <text>Hydrolysis of DNA containing ring-opened 7-methylguanine residues, releasing 2,6-diamino-4-hydroxy-5-(N-methyl)formamidopyrimidine.</text>
        <dbReference type="EC" id="3.2.2.23"/>
    </reaction>
</comment>
<evidence type="ECO:0000256" key="9">
    <source>
        <dbReference type="ARBA" id="ARBA00023295"/>
    </source>
</evidence>
<protein>
    <submittedName>
        <fullName evidence="11">Formamidopyrimidine-DNA glycosylase</fullName>
        <ecNumber evidence="11">3.2.2.23</ecNumber>
        <ecNumber evidence="11">4.2.99.18</ecNumber>
    </submittedName>
</protein>
<dbReference type="GO" id="GO:0140078">
    <property type="term" value="F:class I DNA-(apurinic or apyrimidinic site) endonuclease activity"/>
    <property type="evidence" value="ECO:0007669"/>
    <property type="project" value="UniProtKB-EC"/>
</dbReference>
<dbReference type="GO" id="GO:0006284">
    <property type="term" value="P:base-excision repair"/>
    <property type="evidence" value="ECO:0007669"/>
    <property type="project" value="InterPro"/>
</dbReference>
<keyword evidence="5" id="KW-0238">DNA-binding</keyword>
<evidence type="ECO:0000256" key="3">
    <source>
        <dbReference type="ARBA" id="ARBA00022763"/>
    </source>
</evidence>